<evidence type="ECO:0000313" key="1">
    <source>
        <dbReference type="EMBL" id="RPD60607.1"/>
    </source>
</evidence>
<dbReference type="EMBL" id="ML122265">
    <property type="protein sequence ID" value="RPD60607.1"/>
    <property type="molecule type" value="Genomic_DNA"/>
</dbReference>
<proteinExistence type="predicted"/>
<evidence type="ECO:0008006" key="3">
    <source>
        <dbReference type="Google" id="ProtNLM"/>
    </source>
</evidence>
<accession>A0A5C2SBG3</accession>
<dbReference type="Proteomes" id="UP000313359">
    <property type="component" value="Unassembled WGS sequence"/>
</dbReference>
<organism evidence="1 2">
    <name type="scientific">Lentinus tigrinus ALCF2SS1-6</name>
    <dbReference type="NCBI Taxonomy" id="1328759"/>
    <lineage>
        <taxon>Eukaryota</taxon>
        <taxon>Fungi</taxon>
        <taxon>Dikarya</taxon>
        <taxon>Basidiomycota</taxon>
        <taxon>Agaricomycotina</taxon>
        <taxon>Agaricomycetes</taxon>
        <taxon>Polyporales</taxon>
        <taxon>Polyporaceae</taxon>
        <taxon>Lentinus</taxon>
    </lineage>
</organism>
<keyword evidence="2" id="KW-1185">Reference proteome</keyword>
<name>A0A5C2SBG3_9APHY</name>
<dbReference type="AlphaFoldDB" id="A0A5C2SBG3"/>
<dbReference type="OrthoDB" id="2757744at2759"/>
<reference evidence="1" key="1">
    <citation type="journal article" date="2018" name="Genome Biol. Evol.">
        <title>Genomics and development of Lentinus tigrinus, a white-rot wood-decaying mushroom with dimorphic fruiting bodies.</title>
        <authorList>
            <person name="Wu B."/>
            <person name="Xu Z."/>
            <person name="Knudson A."/>
            <person name="Carlson A."/>
            <person name="Chen N."/>
            <person name="Kovaka S."/>
            <person name="LaButti K."/>
            <person name="Lipzen A."/>
            <person name="Pennachio C."/>
            <person name="Riley R."/>
            <person name="Schakwitz W."/>
            <person name="Umezawa K."/>
            <person name="Ohm R.A."/>
            <person name="Grigoriev I.V."/>
            <person name="Nagy L.G."/>
            <person name="Gibbons J."/>
            <person name="Hibbett D."/>
        </authorList>
    </citation>
    <scope>NUCLEOTIDE SEQUENCE [LARGE SCALE GENOMIC DNA]</scope>
    <source>
        <strain evidence="1">ALCF2SS1-6</strain>
    </source>
</reference>
<evidence type="ECO:0000313" key="2">
    <source>
        <dbReference type="Proteomes" id="UP000313359"/>
    </source>
</evidence>
<gene>
    <name evidence="1" type="ORF">L227DRAFT_92438</name>
</gene>
<protein>
    <recommendedName>
        <fullName evidence="3">HNH nuclease domain-containing protein</fullName>
    </recommendedName>
</protein>
<sequence length="222" mass="24882">MYVSACICASARRRTKNPLPSPEGLLGFELACIFSALVCDIWFGRIWGSLSHGSTWQGSRNITISGRTKRMVMARDGYTCINTGKVDYRASWTSPTGSRAYLKVVPICDSVLPENPMLLDWTIDFYKYYLGVDVTSISADIPSNCLLLDDRSKKAFCDHTWTLIPTETANRYRVVDITTVAHDVFGDWLKTERNGEFVTFVDHSPEVTHLAAFGISSASYWP</sequence>